<proteinExistence type="predicted"/>
<dbReference type="PANTHER" id="PTHR43818:SF11">
    <property type="entry name" value="BCDNA.GH03377"/>
    <property type="match status" value="1"/>
</dbReference>
<organism evidence="4 5">
    <name type="scientific">Bryocella elongata</name>
    <dbReference type="NCBI Taxonomy" id="863522"/>
    <lineage>
        <taxon>Bacteria</taxon>
        <taxon>Pseudomonadati</taxon>
        <taxon>Acidobacteriota</taxon>
        <taxon>Terriglobia</taxon>
        <taxon>Terriglobales</taxon>
        <taxon>Acidobacteriaceae</taxon>
        <taxon>Bryocella</taxon>
    </lineage>
</organism>
<evidence type="ECO:0000259" key="3">
    <source>
        <dbReference type="Pfam" id="PF22725"/>
    </source>
</evidence>
<reference evidence="4 5" key="1">
    <citation type="submission" date="2016-10" db="EMBL/GenBank/DDBJ databases">
        <authorList>
            <person name="de Groot N.N."/>
        </authorList>
    </citation>
    <scope>NUCLEOTIDE SEQUENCE [LARGE SCALE GENOMIC DNA]</scope>
    <source>
        <strain evidence="4 5">DSM 22489</strain>
    </source>
</reference>
<evidence type="ECO:0000256" key="1">
    <source>
        <dbReference type="ARBA" id="ARBA00023002"/>
    </source>
</evidence>
<dbReference type="InterPro" id="IPR000683">
    <property type="entry name" value="Gfo/Idh/MocA-like_OxRdtase_N"/>
</dbReference>
<dbReference type="GO" id="GO:0016491">
    <property type="term" value="F:oxidoreductase activity"/>
    <property type="evidence" value="ECO:0007669"/>
    <property type="project" value="UniProtKB-KW"/>
</dbReference>
<dbReference type="InterPro" id="IPR055170">
    <property type="entry name" value="GFO_IDH_MocA-like_dom"/>
</dbReference>
<evidence type="ECO:0000259" key="2">
    <source>
        <dbReference type="Pfam" id="PF01408"/>
    </source>
</evidence>
<dbReference type="SUPFAM" id="SSF51735">
    <property type="entry name" value="NAD(P)-binding Rossmann-fold domains"/>
    <property type="match status" value="1"/>
</dbReference>
<dbReference type="PANTHER" id="PTHR43818">
    <property type="entry name" value="BCDNA.GH03377"/>
    <property type="match status" value="1"/>
</dbReference>
<dbReference type="Pfam" id="PF22725">
    <property type="entry name" value="GFO_IDH_MocA_C3"/>
    <property type="match status" value="1"/>
</dbReference>
<dbReference type="EMBL" id="FNVA01000001">
    <property type="protein sequence ID" value="SEF72655.1"/>
    <property type="molecule type" value="Genomic_DNA"/>
</dbReference>
<keyword evidence="1" id="KW-0560">Oxidoreductase</keyword>
<dbReference type="Pfam" id="PF01408">
    <property type="entry name" value="GFO_IDH_MocA"/>
    <property type="match status" value="1"/>
</dbReference>
<dbReference type="Proteomes" id="UP000236728">
    <property type="component" value="Unassembled WGS sequence"/>
</dbReference>
<gene>
    <name evidence="4" type="ORF">SAMN05421819_0961</name>
</gene>
<protein>
    <submittedName>
        <fullName evidence="4">Predicted dehydrogenase</fullName>
    </submittedName>
</protein>
<dbReference type="OrthoDB" id="9815825at2"/>
<feature type="domain" description="GFO/IDH/MocA-like oxidoreductase" evidence="3">
    <location>
        <begin position="128"/>
        <end position="251"/>
    </location>
</feature>
<dbReference type="GO" id="GO:0000166">
    <property type="term" value="F:nucleotide binding"/>
    <property type="evidence" value="ECO:0007669"/>
    <property type="project" value="InterPro"/>
</dbReference>
<feature type="domain" description="Gfo/Idh/MocA-like oxidoreductase N-terminal" evidence="2">
    <location>
        <begin position="3"/>
        <end position="120"/>
    </location>
</feature>
<dbReference type="InterPro" id="IPR050463">
    <property type="entry name" value="Gfo/Idh/MocA_oxidrdct_glycsds"/>
</dbReference>
<dbReference type="RefSeq" id="WP_103931812.1">
    <property type="nucleotide sequence ID" value="NZ_FNVA01000001.1"/>
</dbReference>
<dbReference type="Gene3D" id="3.30.360.10">
    <property type="entry name" value="Dihydrodipicolinate Reductase, domain 2"/>
    <property type="match status" value="1"/>
</dbReference>
<dbReference type="AlphaFoldDB" id="A0A1H5UC07"/>
<sequence length="359" mass="40009">MVRLAVIGLGKMGLSHVSMIRVHPNVNLVAVCDTSGFLLDILSKYTGMKTYSDFEEMLRTESLDAVLIATPSRFHESMVRLALDRGIHVFCEKPFSLDAKTSAELAALAESKSLIGQVGYHYRFVAAFQEMKRLLDLGAIGKVTHVLAEAYGPVVLRPSGSSWRSQAKEGGGCLYDYAAHPVNLLNWFFGEPMAVSGTVLNSIFSKDTDDEAYSTLRFAEGISAHLSVNWSDESYRKMSVKITATGTQGRIYADRQEIQVYLRNTAETLPSYNSGWTVNHTTELTQPVWFYVRGEEYSAQLDYFVRSIETRELNNVNSFTSAAQTDKVLSLMRDDANGLSSSMPALSPAKPARRFFFRR</sequence>
<evidence type="ECO:0000313" key="5">
    <source>
        <dbReference type="Proteomes" id="UP000236728"/>
    </source>
</evidence>
<dbReference type="InterPro" id="IPR036291">
    <property type="entry name" value="NAD(P)-bd_dom_sf"/>
</dbReference>
<dbReference type="SUPFAM" id="SSF55347">
    <property type="entry name" value="Glyceraldehyde-3-phosphate dehydrogenase-like, C-terminal domain"/>
    <property type="match status" value="1"/>
</dbReference>
<accession>A0A1H5UC07</accession>
<dbReference type="Gene3D" id="3.40.50.720">
    <property type="entry name" value="NAD(P)-binding Rossmann-like Domain"/>
    <property type="match status" value="1"/>
</dbReference>
<evidence type="ECO:0000313" key="4">
    <source>
        <dbReference type="EMBL" id="SEF72655.1"/>
    </source>
</evidence>
<name>A0A1H5UC07_9BACT</name>
<keyword evidence="5" id="KW-1185">Reference proteome</keyword>